<accession>A0A4P6MWJ1</accession>
<feature type="transmembrane region" description="Helical" evidence="7">
    <location>
        <begin position="143"/>
        <end position="164"/>
    </location>
</feature>
<reference evidence="9 10" key="1">
    <citation type="submission" date="2019-02" db="EMBL/GenBank/DDBJ databases">
        <title>Genomic data mining of an Antarctic deep-sea actinobacterium, Janibacterlimosus P3-3-X1.</title>
        <authorList>
            <person name="Liao L."/>
            <person name="Chen B."/>
        </authorList>
    </citation>
    <scope>NUCLEOTIDE SEQUENCE [LARGE SCALE GENOMIC DNA]</scope>
    <source>
        <strain evidence="9 10">P3-3-X1</strain>
    </source>
</reference>
<feature type="transmembrane region" description="Helical" evidence="7">
    <location>
        <begin position="84"/>
        <end position="103"/>
    </location>
</feature>
<keyword evidence="4 7" id="KW-0812">Transmembrane</keyword>
<comment type="subcellular location">
    <subcellularLocation>
        <location evidence="1">Cell membrane</location>
        <topology evidence="1">Multi-pass membrane protein</topology>
    </subcellularLocation>
</comment>
<dbReference type="Proteomes" id="UP000290408">
    <property type="component" value="Chromosome"/>
</dbReference>
<feature type="transmembrane region" description="Helical" evidence="7">
    <location>
        <begin position="109"/>
        <end position="131"/>
    </location>
</feature>
<dbReference type="Pfam" id="PF07690">
    <property type="entry name" value="MFS_1"/>
    <property type="match status" value="1"/>
</dbReference>
<dbReference type="AlphaFoldDB" id="A0A4P6MWJ1"/>
<dbReference type="PANTHER" id="PTHR23517:SF13">
    <property type="entry name" value="MAJOR FACILITATOR SUPERFAMILY MFS_1"/>
    <property type="match status" value="1"/>
</dbReference>
<keyword evidence="3" id="KW-1003">Cell membrane</keyword>
<dbReference type="GO" id="GO:0022857">
    <property type="term" value="F:transmembrane transporter activity"/>
    <property type="evidence" value="ECO:0007669"/>
    <property type="project" value="InterPro"/>
</dbReference>
<feature type="domain" description="Major facilitator superfamily (MFS) profile" evidence="8">
    <location>
        <begin position="18"/>
        <end position="399"/>
    </location>
</feature>
<evidence type="ECO:0000256" key="3">
    <source>
        <dbReference type="ARBA" id="ARBA00022475"/>
    </source>
</evidence>
<keyword evidence="2" id="KW-0813">Transport</keyword>
<evidence type="ECO:0000259" key="8">
    <source>
        <dbReference type="PROSITE" id="PS50850"/>
    </source>
</evidence>
<feature type="transmembrane region" description="Helical" evidence="7">
    <location>
        <begin position="309"/>
        <end position="328"/>
    </location>
</feature>
<dbReference type="GO" id="GO:0005886">
    <property type="term" value="C:plasma membrane"/>
    <property type="evidence" value="ECO:0007669"/>
    <property type="project" value="UniProtKB-SubCell"/>
</dbReference>
<sequence>MALLVTRPVESPSAHRRTAWITLFALLSAGWATNHFAALLPALADVSHISKPGLDAAFGLYALGLLPSLMLGGGISDRRGRRPVVLTGLVLAATGNLVMLLWPTLTGVVLGRLVVGLGVGMVASAGTAWAADQDAAKGAARAGVVLTSGFAIGPVASALLAVSAPGRPGIVLAYAVPVVLTGVAALLIMRPHATAESTGTAARRDDNARPAPFVDERRIGPALAAALPMGLWVFSCVVVAVIVLTERIGDRFSGPMLIAVACALSLGTGMVAQISTRTVVGWRPLGVIGAGLATAGFAIAAVAGAQMGLATFVLCALVLGSAYGLCLGQGLQDVERLAPRHARGLVTGLFYVVSYSGFALGFVLNTYVDSIGSSTPLLVLAALAAVTALARSVGVARSAQRRPAS</sequence>
<feature type="transmembrane region" description="Helical" evidence="7">
    <location>
        <begin position="285"/>
        <end position="303"/>
    </location>
</feature>
<dbReference type="PANTHER" id="PTHR23517">
    <property type="entry name" value="RESISTANCE PROTEIN MDTM, PUTATIVE-RELATED-RELATED"/>
    <property type="match status" value="1"/>
</dbReference>
<feature type="transmembrane region" description="Helical" evidence="7">
    <location>
        <begin position="170"/>
        <end position="189"/>
    </location>
</feature>
<dbReference type="InterPro" id="IPR011701">
    <property type="entry name" value="MFS"/>
</dbReference>
<feature type="transmembrane region" description="Helical" evidence="7">
    <location>
        <begin position="256"/>
        <end position="273"/>
    </location>
</feature>
<name>A0A4P6MWJ1_9MICO</name>
<evidence type="ECO:0000256" key="7">
    <source>
        <dbReference type="SAM" id="Phobius"/>
    </source>
</evidence>
<dbReference type="SUPFAM" id="SSF103473">
    <property type="entry name" value="MFS general substrate transporter"/>
    <property type="match status" value="1"/>
</dbReference>
<dbReference type="Gene3D" id="1.20.1250.20">
    <property type="entry name" value="MFS general substrate transporter like domains"/>
    <property type="match status" value="1"/>
</dbReference>
<evidence type="ECO:0000313" key="9">
    <source>
        <dbReference type="EMBL" id="QBF46247.1"/>
    </source>
</evidence>
<dbReference type="InterPro" id="IPR020846">
    <property type="entry name" value="MFS_dom"/>
</dbReference>
<feature type="transmembrane region" description="Helical" evidence="7">
    <location>
        <begin position="349"/>
        <end position="368"/>
    </location>
</feature>
<feature type="transmembrane region" description="Helical" evidence="7">
    <location>
        <begin position="222"/>
        <end position="244"/>
    </location>
</feature>
<organism evidence="9 10">
    <name type="scientific">Janibacter limosus</name>
    <dbReference type="NCBI Taxonomy" id="53458"/>
    <lineage>
        <taxon>Bacteria</taxon>
        <taxon>Bacillati</taxon>
        <taxon>Actinomycetota</taxon>
        <taxon>Actinomycetes</taxon>
        <taxon>Micrococcales</taxon>
        <taxon>Intrasporangiaceae</taxon>
        <taxon>Janibacter</taxon>
    </lineage>
</organism>
<evidence type="ECO:0000256" key="6">
    <source>
        <dbReference type="ARBA" id="ARBA00023136"/>
    </source>
</evidence>
<protein>
    <submittedName>
        <fullName evidence="9">MFS transporter</fullName>
    </submittedName>
</protein>
<evidence type="ECO:0000256" key="2">
    <source>
        <dbReference type="ARBA" id="ARBA00022448"/>
    </source>
</evidence>
<feature type="transmembrane region" description="Helical" evidence="7">
    <location>
        <begin position="374"/>
        <end position="393"/>
    </location>
</feature>
<keyword evidence="5 7" id="KW-1133">Transmembrane helix</keyword>
<dbReference type="InterPro" id="IPR050171">
    <property type="entry name" value="MFS_Transporters"/>
</dbReference>
<dbReference type="OrthoDB" id="5242249at2"/>
<feature type="transmembrane region" description="Helical" evidence="7">
    <location>
        <begin position="56"/>
        <end position="72"/>
    </location>
</feature>
<gene>
    <name evidence="9" type="ORF">EXU32_08270</name>
</gene>
<feature type="transmembrane region" description="Helical" evidence="7">
    <location>
        <begin position="20"/>
        <end position="44"/>
    </location>
</feature>
<evidence type="ECO:0000256" key="1">
    <source>
        <dbReference type="ARBA" id="ARBA00004651"/>
    </source>
</evidence>
<evidence type="ECO:0000256" key="4">
    <source>
        <dbReference type="ARBA" id="ARBA00022692"/>
    </source>
</evidence>
<proteinExistence type="predicted"/>
<dbReference type="InterPro" id="IPR036259">
    <property type="entry name" value="MFS_trans_sf"/>
</dbReference>
<dbReference type="EMBL" id="CP036164">
    <property type="protein sequence ID" value="QBF46247.1"/>
    <property type="molecule type" value="Genomic_DNA"/>
</dbReference>
<dbReference type="KEGG" id="jli:EXU32_08270"/>
<keyword evidence="10" id="KW-1185">Reference proteome</keyword>
<keyword evidence="6 7" id="KW-0472">Membrane</keyword>
<evidence type="ECO:0000313" key="10">
    <source>
        <dbReference type="Proteomes" id="UP000290408"/>
    </source>
</evidence>
<dbReference type="PROSITE" id="PS50850">
    <property type="entry name" value="MFS"/>
    <property type="match status" value="1"/>
</dbReference>
<evidence type="ECO:0000256" key="5">
    <source>
        <dbReference type="ARBA" id="ARBA00022989"/>
    </source>
</evidence>